<dbReference type="SUPFAM" id="SSF52540">
    <property type="entry name" value="P-loop containing nucleoside triphosphate hydrolases"/>
    <property type="match status" value="1"/>
</dbReference>
<comment type="caution">
    <text evidence="1">The sequence shown here is derived from an EMBL/GenBank/DDBJ whole genome shotgun (WGS) entry which is preliminary data.</text>
</comment>
<dbReference type="EMBL" id="JAGTAR010000012">
    <property type="protein sequence ID" value="MBR8535747.1"/>
    <property type="molecule type" value="Genomic_DNA"/>
</dbReference>
<evidence type="ECO:0008006" key="3">
    <source>
        <dbReference type="Google" id="ProtNLM"/>
    </source>
</evidence>
<reference evidence="1" key="2">
    <citation type="submission" date="2021-04" db="EMBL/GenBank/DDBJ databases">
        <authorList>
            <person name="Zhang T."/>
            <person name="Zhang Y."/>
            <person name="Lu D."/>
            <person name="Zuo D."/>
            <person name="Du Z."/>
        </authorList>
    </citation>
    <scope>NUCLEOTIDE SEQUENCE</scope>
    <source>
        <strain evidence="1">JR1</strain>
    </source>
</reference>
<dbReference type="PANTHER" id="PTHR36978:SF4">
    <property type="entry name" value="P-LOOP CONTAINING NUCLEOSIDE TRIPHOSPHATE HYDROLASE PROTEIN"/>
    <property type="match status" value="1"/>
</dbReference>
<sequence>MLENYFRKQFHAILNLFGLFKHYATFKEQQFIKRRNNPKIFVIGFNKTGTTSVESALKEFDIKLGNQREAELLLDNIINDDFKTLFNYCLKAEAFQDIPFSLPSIFKILDQKFEGSKFILTVRDSDQQWFESLCKFHGKLWADGKTPTKADLANAKYIYKGYPLKVINRIFGDCYYEAEHYKEVYNKHNNDVIEYFKSRPNDLLVINAAEKESYKKMCHFIGKTPLRETFEWKNKTSEI</sequence>
<evidence type="ECO:0000313" key="1">
    <source>
        <dbReference type="EMBL" id="MBR8535747.1"/>
    </source>
</evidence>
<keyword evidence="2" id="KW-1185">Reference proteome</keyword>
<reference evidence="1" key="1">
    <citation type="journal article" date="2018" name="Int. J. Syst. Evol. Microbiol.">
        <title>Carboxylicivirga sediminis sp. nov., isolated from coastal sediment.</title>
        <authorList>
            <person name="Wang F.Q."/>
            <person name="Ren L.H."/>
            <person name="Zou R.J."/>
            <person name="Sun Y.Z."/>
            <person name="Liu X.J."/>
            <person name="Jiang F."/>
            <person name="Liu L.J."/>
        </authorList>
    </citation>
    <scope>NUCLEOTIDE SEQUENCE</scope>
    <source>
        <strain evidence="1">JR1</strain>
    </source>
</reference>
<dbReference type="PANTHER" id="PTHR36978">
    <property type="entry name" value="P-LOOP CONTAINING NUCLEOTIDE TRIPHOSPHATE HYDROLASE"/>
    <property type="match status" value="1"/>
</dbReference>
<dbReference type="Proteomes" id="UP000679220">
    <property type="component" value="Unassembled WGS sequence"/>
</dbReference>
<dbReference type="AlphaFoldDB" id="A0A941F3H6"/>
<proteinExistence type="predicted"/>
<dbReference type="InterPro" id="IPR027417">
    <property type="entry name" value="P-loop_NTPase"/>
</dbReference>
<organism evidence="1 2">
    <name type="scientific">Carboxylicivirga sediminis</name>
    <dbReference type="NCBI Taxonomy" id="2006564"/>
    <lineage>
        <taxon>Bacteria</taxon>
        <taxon>Pseudomonadati</taxon>
        <taxon>Bacteroidota</taxon>
        <taxon>Bacteroidia</taxon>
        <taxon>Marinilabiliales</taxon>
        <taxon>Marinilabiliaceae</taxon>
        <taxon>Carboxylicivirga</taxon>
    </lineage>
</organism>
<evidence type="ECO:0000313" key="2">
    <source>
        <dbReference type="Proteomes" id="UP000679220"/>
    </source>
</evidence>
<dbReference type="Pfam" id="PF17784">
    <property type="entry name" value="Sulfotransfer_4"/>
    <property type="match status" value="1"/>
</dbReference>
<dbReference type="RefSeq" id="WP_212189992.1">
    <property type="nucleotide sequence ID" value="NZ_JAGTAR010000012.1"/>
</dbReference>
<gene>
    <name evidence="1" type="ORF">KDU71_09285</name>
</gene>
<dbReference type="Gene3D" id="3.40.50.300">
    <property type="entry name" value="P-loop containing nucleotide triphosphate hydrolases"/>
    <property type="match status" value="1"/>
</dbReference>
<accession>A0A941F3H6</accession>
<dbReference type="InterPro" id="IPR040632">
    <property type="entry name" value="Sulfotransfer_4"/>
</dbReference>
<protein>
    <recommendedName>
        <fullName evidence="3">Sulfotransferase family protein</fullName>
    </recommendedName>
</protein>
<name>A0A941F3H6_9BACT</name>